<dbReference type="KEGG" id="bex:A11Q_1398"/>
<feature type="chain" id="PRO_5004060761" evidence="2">
    <location>
        <begin position="23"/>
        <end position="264"/>
    </location>
</feature>
<protein>
    <submittedName>
        <fullName evidence="3">Uncharacterized protein</fullName>
    </submittedName>
</protein>
<evidence type="ECO:0000256" key="1">
    <source>
        <dbReference type="SAM" id="MobiDB-lite"/>
    </source>
</evidence>
<dbReference type="EMBL" id="CP003537">
    <property type="protein sequence ID" value="AGH95614.1"/>
    <property type="molecule type" value="Genomic_DNA"/>
</dbReference>
<evidence type="ECO:0000256" key="2">
    <source>
        <dbReference type="SAM" id="SignalP"/>
    </source>
</evidence>
<accession>M4VR17</accession>
<evidence type="ECO:0000313" key="4">
    <source>
        <dbReference type="Proteomes" id="UP000012040"/>
    </source>
</evidence>
<evidence type="ECO:0000313" key="3">
    <source>
        <dbReference type="EMBL" id="AGH95614.1"/>
    </source>
</evidence>
<name>M4VR17_9BACT</name>
<proteinExistence type="predicted"/>
<dbReference type="AlphaFoldDB" id="M4VR17"/>
<sequence length="264" mass="29993">MRPLRIVLLSALTLLSTTAVVAIEYDADLAESLKIEASHNLERLKSYRTEIKNNKIFENEREKGLAEFLEEQERWELQRERGVQQQRRARRSENRLMSENSPEYREYLKELQAEQKRYERNRETYVATRNRVLSRQGSSMAKLESEEYDLMVNRPRYDLTKRRRNKWVTTSTPSSGGGFSGGTIGGGGVVFPDQNQNPIPPPADFLPVPDFPAPAEVPYGEFDELPVPPPIYDGSAEGMPFDSGFGAGDMSIPPPPPPPPDFDF</sequence>
<dbReference type="eggNOG" id="ENOG5031V4X">
    <property type="taxonomic scope" value="Bacteria"/>
</dbReference>
<dbReference type="HOGENOM" id="CLU_1068169_0_0_7"/>
<feature type="signal peptide" evidence="2">
    <location>
        <begin position="1"/>
        <end position="22"/>
    </location>
</feature>
<dbReference type="Proteomes" id="UP000012040">
    <property type="component" value="Chromosome"/>
</dbReference>
<gene>
    <name evidence="3" type="ORF">A11Q_1398</name>
</gene>
<reference evidence="3 4" key="1">
    <citation type="journal article" date="2013" name="ISME J.">
        <title>By their genes ye shall know them: genomic signatures of predatory bacteria.</title>
        <authorList>
            <person name="Pasternak Z."/>
            <person name="Pietrokovski S."/>
            <person name="Rotem O."/>
            <person name="Gophna U."/>
            <person name="Lurie-Weinberger M.N."/>
            <person name="Jurkevitch E."/>
        </authorList>
    </citation>
    <scope>NUCLEOTIDE SEQUENCE [LARGE SCALE GENOMIC DNA]</scope>
    <source>
        <strain evidence="3 4">JSS</strain>
    </source>
</reference>
<feature type="region of interest" description="Disordered" evidence="1">
    <location>
        <begin position="207"/>
        <end position="264"/>
    </location>
</feature>
<dbReference type="PATRIC" id="fig|1184267.3.peg.1416"/>
<keyword evidence="2" id="KW-0732">Signal</keyword>
<dbReference type="RefSeq" id="WP_015470104.1">
    <property type="nucleotide sequence ID" value="NC_020813.1"/>
</dbReference>
<organism evidence="3 4">
    <name type="scientific">Pseudobdellovibrio exovorus JSS</name>
    <dbReference type="NCBI Taxonomy" id="1184267"/>
    <lineage>
        <taxon>Bacteria</taxon>
        <taxon>Pseudomonadati</taxon>
        <taxon>Bdellovibrionota</taxon>
        <taxon>Bdellovibrionia</taxon>
        <taxon>Bdellovibrionales</taxon>
        <taxon>Pseudobdellovibrionaceae</taxon>
        <taxon>Pseudobdellovibrio</taxon>
    </lineage>
</organism>
<keyword evidence="4" id="KW-1185">Reference proteome</keyword>
<feature type="compositionally biased region" description="Pro residues" evidence="1">
    <location>
        <begin position="252"/>
        <end position="264"/>
    </location>
</feature>